<evidence type="ECO:0008006" key="7">
    <source>
        <dbReference type="Google" id="ProtNLM"/>
    </source>
</evidence>
<comment type="subcellular location">
    <subcellularLocation>
        <location evidence="1">Membrane</location>
        <topology evidence="1">Multi-pass membrane protein</topology>
    </subcellularLocation>
</comment>
<keyword evidence="4 5" id="KW-0472">Membrane</keyword>
<organism evidence="6">
    <name type="scientific">marine metagenome</name>
    <dbReference type="NCBI Taxonomy" id="408172"/>
    <lineage>
        <taxon>unclassified sequences</taxon>
        <taxon>metagenomes</taxon>
        <taxon>ecological metagenomes</taxon>
    </lineage>
</organism>
<sequence>VIFIGIAVVNFSSIFEQFTSDSRELIEAAGGDIIQLTLTEAWVAAAKLAVMVGLTASFPYFLWEMSRFFRPGLKSTERKYVYFLIPAALISFAVGAAFAYVILIPRLFEFMLKFQGSLAVPQITAASVVSMTVGIVFWLGTIFELPILMFLLAKIGLLNSKWLKTKRRWVILLAFIFGAAVTPTDPVSQVIVAIPVMLLFEIGMLLVRFAERGRDE</sequence>
<dbReference type="NCBIfam" id="TIGR00945">
    <property type="entry name" value="tatC"/>
    <property type="match status" value="1"/>
</dbReference>
<accession>A0A381S6I0</accession>
<evidence type="ECO:0000256" key="4">
    <source>
        <dbReference type="ARBA" id="ARBA00023136"/>
    </source>
</evidence>
<feature type="transmembrane region" description="Helical" evidence="5">
    <location>
        <begin position="169"/>
        <end position="184"/>
    </location>
</feature>
<proteinExistence type="inferred from homology"/>
<reference evidence="6" key="1">
    <citation type="submission" date="2018-05" db="EMBL/GenBank/DDBJ databases">
        <authorList>
            <person name="Lanie J.A."/>
            <person name="Ng W.-L."/>
            <person name="Kazmierczak K.M."/>
            <person name="Andrzejewski T.M."/>
            <person name="Davidsen T.M."/>
            <person name="Wayne K.J."/>
            <person name="Tettelin H."/>
            <person name="Glass J.I."/>
            <person name="Rusch D."/>
            <person name="Podicherti R."/>
            <person name="Tsui H.-C.T."/>
            <person name="Winkler M.E."/>
        </authorList>
    </citation>
    <scope>NUCLEOTIDE SEQUENCE</scope>
</reference>
<dbReference type="PANTHER" id="PTHR30371:SF0">
    <property type="entry name" value="SEC-INDEPENDENT PROTEIN TRANSLOCASE PROTEIN TATC, CHLOROPLASTIC-RELATED"/>
    <property type="match status" value="1"/>
</dbReference>
<evidence type="ECO:0000313" key="6">
    <source>
        <dbReference type="EMBL" id="SUZ99656.1"/>
    </source>
</evidence>
<dbReference type="EMBL" id="UINC01002724">
    <property type="protein sequence ID" value="SUZ99656.1"/>
    <property type="molecule type" value="Genomic_DNA"/>
</dbReference>
<feature type="transmembrane region" description="Helical" evidence="5">
    <location>
        <begin position="128"/>
        <end position="157"/>
    </location>
</feature>
<evidence type="ECO:0000256" key="2">
    <source>
        <dbReference type="ARBA" id="ARBA00022692"/>
    </source>
</evidence>
<name>A0A381S6I0_9ZZZZ</name>
<gene>
    <name evidence="6" type="ORF">METZ01_LOCUS52510</name>
</gene>
<dbReference type="InterPro" id="IPR002033">
    <property type="entry name" value="TatC"/>
</dbReference>
<evidence type="ECO:0000256" key="1">
    <source>
        <dbReference type="ARBA" id="ARBA00004141"/>
    </source>
</evidence>
<dbReference type="GO" id="GO:0033281">
    <property type="term" value="C:TAT protein transport complex"/>
    <property type="evidence" value="ECO:0007669"/>
    <property type="project" value="TreeGrafter"/>
</dbReference>
<dbReference type="PANTHER" id="PTHR30371">
    <property type="entry name" value="SEC-INDEPENDENT PROTEIN TRANSLOCASE PROTEIN TATC"/>
    <property type="match status" value="1"/>
</dbReference>
<feature type="transmembrane region" description="Helical" evidence="5">
    <location>
        <begin position="190"/>
        <end position="210"/>
    </location>
</feature>
<dbReference type="Pfam" id="PF00902">
    <property type="entry name" value="TatC"/>
    <property type="match status" value="1"/>
</dbReference>
<dbReference type="HAMAP" id="MF_00902">
    <property type="entry name" value="TatC"/>
    <property type="match status" value="1"/>
</dbReference>
<dbReference type="PRINTS" id="PR01840">
    <property type="entry name" value="TATCFAMILY"/>
</dbReference>
<dbReference type="AlphaFoldDB" id="A0A381S6I0"/>
<feature type="transmembrane region" description="Helical" evidence="5">
    <location>
        <begin position="83"/>
        <end position="108"/>
    </location>
</feature>
<feature type="transmembrane region" description="Helical" evidence="5">
    <location>
        <begin position="41"/>
        <end position="63"/>
    </location>
</feature>
<feature type="non-terminal residue" evidence="6">
    <location>
        <position position="1"/>
    </location>
</feature>
<protein>
    <recommendedName>
        <fullName evidence="7">Twin-arginine translocase subunit TatC</fullName>
    </recommendedName>
</protein>
<dbReference type="GO" id="GO:0043953">
    <property type="term" value="P:protein transport by the Tat complex"/>
    <property type="evidence" value="ECO:0007669"/>
    <property type="project" value="TreeGrafter"/>
</dbReference>
<keyword evidence="2 5" id="KW-0812">Transmembrane</keyword>
<keyword evidence="3 5" id="KW-1133">Transmembrane helix</keyword>
<evidence type="ECO:0000256" key="3">
    <source>
        <dbReference type="ARBA" id="ARBA00022989"/>
    </source>
</evidence>
<dbReference type="GO" id="GO:0065002">
    <property type="term" value="P:intracellular protein transmembrane transport"/>
    <property type="evidence" value="ECO:0007669"/>
    <property type="project" value="TreeGrafter"/>
</dbReference>
<evidence type="ECO:0000256" key="5">
    <source>
        <dbReference type="SAM" id="Phobius"/>
    </source>
</evidence>
<dbReference type="GO" id="GO:0009977">
    <property type="term" value="F:proton motive force dependent protein transmembrane transporter activity"/>
    <property type="evidence" value="ECO:0007669"/>
    <property type="project" value="TreeGrafter"/>
</dbReference>